<sequence>MKKKDFGHAFLAYTRLSPGQALPGNGQRVPTAKVYASPLETVDLPEARKSGGPQTWRLMAQLQAQTPELELTLTPGDLAQMLLPLSDRDGRRGYLSSAGAYPVEAYLVVRRVQDTFPGVYHYAVKAHQLEQIAPCPDWAAWEAALADAEGAGLAGVYLVLTAVPARSVARLGPRGYRQALLEAGKAAHAAFTAAVALGLAAREAEWFYDESVAQVLGLPEGEYPVAVVIVGR</sequence>
<dbReference type="PANTHER" id="PTHR43745">
    <property type="entry name" value="NITROREDUCTASE MJ1384-RELATED"/>
    <property type="match status" value="1"/>
</dbReference>
<organism evidence="2 3">
    <name type="scientific">Oceanithermus desulfurans NBRC 100063</name>
    <dbReference type="NCBI Taxonomy" id="1227550"/>
    <lineage>
        <taxon>Bacteria</taxon>
        <taxon>Thermotogati</taxon>
        <taxon>Deinococcota</taxon>
        <taxon>Deinococci</taxon>
        <taxon>Thermales</taxon>
        <taxon>Thermaceae</taxon>
        <taxon>Oceanithermus</taxon>
    </lineage>
</organism>
<dbReference type="EMBL" id="BJXN01000001">
    <property type="protein sequence ID" value="GEM88726.1"/>
    <property type="molecule type" value="Genomic_DNA"/>
</dbReference>
<dbReference type="GO" id="GO:0016779">
    <property type="term" value="F:nucleotidyltransferase activity"/>
    <property type="evidence" value="ECO:0007669"/>
    <property type="project" value="UniProtKB-KW"/>
</dbReference>
<dbReference type="AlphaFoldDB" id="A0A511RIR6"/>
<accession>A0A511RIR6</accession>
<evidence type="ECO:0000259" key="1">
    <source>
        <dbReference type="Pfam" id="PF00881"/>
    </source>
</evidence>
<dbReference type="SUPFAM" id="SSF55469">
    <property type="entry name" value="FMN-dependent nitroreductase-like"/>
    <property type="match status" value="1"/>
</dbReference>
<dbReference type="Gene3D" id="3.40.109.10">
    <property type="entry name" value="NADH Oxidase"/>
    <property type="match status" value="1"/>
</dbReference>
<evidence type="ECO:0000313" key="2">
    <source>
        <dbReference type="EMBL" id="GEM88726.1"/>
    </source>
</evidence>
<dbReference type="Pfam" id="PF00881">
    <property type="entry name" value="Nitroreductase"/>
    <property type="match status" value="1"/>
</dbReference>
<reference evidence="2 3" key="1">
    <citation type="submission" date="2019-07" db="EMBL/GenBank/DDBJ databases">
        <title>Whole genome shotgun sequence of Oceanithermus desulfurans NBRC 100063.</title>
        <authorList>
            <person name="Hosoyama A."/>
            <person name="Uohara A."/>
            <person name="Ohji S."/>
            <person name="Ichikawa N."/>
        </authorList>
    </citation>
    <scope>NUCLEOTIDE SEQUENCE [LARGE SCALE GENOMIC DNA]</scope>
    <source>
        <strain evidence="2 3">NBRC 100063</strain>
    </source>
</reference>
<comment type="caution">
    <text evidence="2">The sequence shown here is derived from an EMBL/GenBank/DDBJ whole genome shotgun (WGS) entry which is preliminary data.</text>
</comment>
<dbReference type="PANTHER" id="PTHR43745:SF2">
    <property type="entry name" value="NITROREDUCTASE MJ1384-RELATED"/>
    <property type="match status" value="1"/>
</dbReference>
<name>A0A511RIR6_9DEIN</name>
<dbReference type="OrthoDB" id="9801593at2"/>
<dbReference type="InterPro" id="IPR000415">
    <property type="entry name" value="Nitroreductase-like"/>
</dbReference>
<feature type="domain" description="Nitroreductase" evidence="1">
    <location>
        <begin position="96"/>
        <end position="232"/>
    </location>
</feature>
<gene>
    <name evidence="2" type="ORF">ODE01S_01600</name>
</gene>
<protein>
    <submittedName>
        <fullName evidence="2">Glucose-1-phosphate adenylyltransferase</fullName>
    </submittedName>
</protein>
<dbReference type="RefSeq" id="WP_147144855.1">
    <property type="nucleotide sequence ID" value="NZ_BJXN01000001.1"/>
</dbReference>
<keyword evidence="2" id="KW-0548">Nucleotidyltransferase</keyword>
<dbReference type="Proteomes" id="UP000321827">
    <property type="component" value="Unassembled WGS sequence"/>
</dbReference>
<dbReference type="CDD" id="cd02142">
    <property type="entry name" value="McbC_SagB-like_oxidoreductase"/>
    <property type="match status" value="1"/>
</dbReference>
<keyword evidence="2" id="KW-0808">Transferase</keyword>
<proteinExistence type="predicted"/>
<evidence type="ECO:0000313" key="3">
    <source>
        <dbReference type="Proteomes" id="UP000321827"/>
    </source>
</evidence>
<dbReference type="GO" id="GO:0016491">
    <property type="term" value="F:oxidoreductase activity"/>
    <property type="evidence" value="ECO:0007669"/>
    <property type="project" value="InterPro"/>
</dbReference>
<dbReference type="InterPro" id="IPR052544">
    <property type="entry name" value="Bacteriocin_Proc_Enz"/>
</dbReference>
<dbReference type="InterPro" id="IPR029479">
    <property type="entry name" value="Nitroreductase"/>
</dbReference>